<accession>A0ABY5YGQ1</accession>
<evidence type="ECO:0000256" key="1">
    <source>
        <dbReference type="ARBA" id="ARBA00023015"/>
    </source>
</evidence>
<dbReference type="EMBL" id="CP104213">
    <property type="protein sequence ID" value="UWX64289.1"/>
    <property type="molecule type" value="Genomic_DNA"/>
</dbReference>
<keyword evidence="3" id="KW-0804">Transcription</keyword>
<gene>
    <name evidence="5" type="ORF">N0D28_01020</name>
</gene>
<proteinExistence type="predicted"/>
<protein>
    <submittedName>
        <fullName evidence="5">Helix-turn-helix domain-containing protein</fullName>
    </submittedName>
</protein>
<dbReference type="InterPro" id="IPR010982">
    <property type="entry name" value="Lambda_DNA-bd_dom_sf"/>
</dbReference>
<keyword evidence="1" id="KW-0805">Transcription regulation</keyword>
<reference evidence="5" key="1">
    <citation type="submission" date="2022-09" db="EMBL/GenBank/DDBJ databases">
        <title>genome sequence of Deinococcus rubellus.</title>
        <authorList>
            <person name="Srinivasan S."/>
        </authorList>
    </citation>
    <scope>NUCLEOTIDE SEQUENCE</scope>
    <source>
        <strain evidence="5">Ant6</strain>
    </source>
</reference>
<sequence>MPPRKPQPIDPQVQEIRVRLGQRIRGLRLAKGMNQDEFAAVAGIHRTHPGKLENAQIDPQLSTLIKVAKALGSEIAELFD</sequence>
<dbReference type="SUPFAM" id="SSF47413">
    <property type="entry name" value="lambda repressor-like DNA-binding domains"/>
    <property type="match status" value="1"/>
</dbReference>
<dbReference type="Proteomes" id="UP001060261">
    <property type="component" value="Chromosome"/>
</dbReference>
<dbReference type="Gene3D" id="1.10.260.40">
    <property type="entry name" value="lambda repressor-like DNA-binding domains"/>
    <property type="match status" value="1"/>
</dbReference>
<dbReference type="InterPro" id="IPR001387">
    <property type="entry name" value="Cro/C1-type_HTH"/>
</dbReference>
<dbReference type="PROSITE" id="PS50943">
    <property type="entry name" value="HTH_CROC1"/>
    <property type="match status" value="1"/>
</dbReference>
<dbReference type="InterPro" id="IPR050807">
    <property type="entry name" value="TransReg_Diox_bact_type"/>
</dbReference>
<name>A0ABY5YGQ1_9DEIO</name>
<evidence type="ECO:0000256" key="2">
    <source>
        <dbReference type="ARBA" id="ARBA00023125"/>
    </source>
</evidence>
<dbReference type="RefSeq" id="WP_260560564.1">
    <property type="nucleotide sequence ID" value="NZ_BAABEC010000077.1"/>
</dbReference>
<dbReference type="PANTHER" id="PTHR46797">
    <property type="entry name" value="HTH-TYPE TRANSCRIPTIONAL REGULATOR"/>
    <property type="match status" value="1"/>
</dbReference>
<keyword evidence="6" id="KW-1185">Reference proteome</keyword>
<feature type="domain" description="HTH cro/C1-type" evidence="4">
    <location>
        <begin position="24"/>
        <end position="78"/>
    </location>
</feature>
<dbReference type="SMART" id="SM00530">
    <property type="entry name" value="HTH_XRE"/>
    <property type="match status" value="1"/>
</dbReference>
<evidence type="ECO:0000259" key="4">
    <source>
        <dbReference type="PROSITE" id="PS50943"/>
    </source>
</evidence>
<keyword evidence="2" id="KW-0238">DNA-binding</keyword>
<dbReference type="Pfam" id="PF01381">
    <property type="entry name" value="HTH_3"/>
    <property type="match status" value="1"/>
</dbReference>
<dbReference type="PANTHER" id="PTHR46797:SF23">
    <property type="entry name" value="HTH-TYPE TRANSCRIPTIONAL REGULATOR SUTR"/>
    <property type="match status" value="1"/>
</dbReference>
<evidence type="ECO:0000256" key="3">
    <source>
        <dbReference type="ARBA" id="ARBA00023163"/>
    </source>
</evidence>
<evidence type="ECO:0000313" key="5">
    <source>
        <dbReference type="EMBL" id="UWX64289.1"/>
    </source>
</evidence>
<dbReference type="CDD" id="cd00093">
    <property type="entry name" value="HTH_XRE"/>
    <property type="match status" value="1"/>
</dbReference>
<organism evidence="5 6">
    <name type="scientific">Deinococcus rubellus</name>
    <dbReference type="NCBI Taxonomy" id="1889240"/>
    <lineage>
        <taxon>Bacteria</taxon>
        <taxon>Thermotogati</taxon>
        <taxon>Deinococcota</taxon>
        <taxon>Deinococci</taxon>
        <taxon>Deinococcales</taxon>
        <taxon>Deinococcaceae</taxon>
        <taxon>Deinococcus</taxon>
    </lineage>
</organism>
<evidence type="ECO:0000313" key="6">
    <source>
        <dbReference type="Proteomes" id="UP001060261"/>
    </source>
</evidence>